<dbReference type="PROSITE" id="PS51257">
    <property type="entry name" value="PROKAR_LIPOPROTEIN"/>
    <property type="match status" value="1"/>
</dbReference>
<reference evidence="1 2" key="1">
    <citation type="submission" date="2018-06" db="EMBL/GenBank/DDBJ databases">
        <authorList>
            <consortium name="Pathogen Informatics"/>
            <person name="Doyle S."/>
        </authorList>
    </citation>
    <scope>NUCLEOTIDE SEQUENCE [LARGE SCALE GENOMIC DNA]</scope>
    <source>
        <strain evidence="1 2">NCTC10293</strain>
    </source>
</reference>
<evidence type="ECO:0000313" key="1">
    <source>
        <dbReference type="EMBL" id="STZ09971.1"/>
    </source>
</evidence>
<evidence type="ECO:0000313" key="2">
    <source>
        <dbReference type="Proteomes" id="UP000255279"/>
    </source>
</evidence>
<dbReference type="Proteomes" id="UP000255279">
    <property type="component" value="Unassembled WGS sequence"/>
</dbReference>
<gene>
    <name evidence="1" type="ORF">NCTC10293_00292</name>
</gene>
<dbReference type="EMBL" id="UGQE01000001">
    <property type="protein sequence ID" value="STZ09971.1"/>
    <property type="molecule type" value="Genomic_DNA"/>
</dbReference>
<dbReference type="RefSeq" id="WP_078277178.1">
    <property type="nucleotide sequence ID" value="NZ_CAACXO010000024.1"/>
</dbReference>
<organism evidence="1 2">
    <name type="scientific">Moraxella caviae</name>
    <dbReference type="NCBI Taxonomy" id="34060"/>
    <lineage>
        <taxon>Bacteria</taxon>
        <taxon>Pseudomonadati</taxon>
        <taxon>Pseudomonadota</taxon>
        <taxon>Gammaproteobacteria</taxon>
        <taxon>Moraxellales</taxon>
        <taxon>Moraxellaceae</taxon>
        <taxon>Moraxella</taxon>
    </lineage>
</organism>
<dbReference type="Gene3D" id="3.30.160.150">
    <property type="entry name" value="Lipoprotein like domain"/>
    <property type="match status" value="1"/>
</dbReference>
<protein>
    <recommendedName>
        <fullName evidence="3">LPS-assembly lipoprotein LptE</fullName>
    </recommendedName>
</protein>
<evidence type="ECO:0008006" key="3">
    <source>
        <dbReference type="Google" id="ProtNLM"/>
    </source>
</evidence>
<dbReference type="OrthoDB" id="6656639at2"/>
<dbReference type="AlphaFoldDB" id="A0A378R5W7"/>
<name>A0A378R5W7_9GAMM</name>
<proteinExistence type="predicted"/>
<sequence length="190" mass="20513">MTISIIKPKALLIFGVLFGALSLSACGFALRGTPSDTVAPIAASATQVGLSLENNQAAHALKRPLTTRLQMLGVQAHDMASDNANLANTAKNSITVNNLRFRRYELIGVLTEVRVVLFADVRYQIGGKSITQPIQVERSYQYNEASVTTVDSQGNKAHAWLYDNLAERIAEQYHALAKDTAADSTAPNTP</sequence>
<accession>A0A378R5W7</accession>